<keyword evidence="2" id="KW-0378">Hydrolase</keyword>
<dbReference type="InterPro" id="IPR051049">
    <property type="entry name" value="Dienelactone_hydrolase-like"/>
</dbReference>
<organism evidence="2 3">
    <name type="scientific">Methylacidiphilum infernorum (isolate V4)</name>
    <name type="common">Methylokorus infernorum (strain V4)</name>
    <dbReference type="NCBI Taxonomy" id="481448"/>
    <lineage>
        <taxon>Bacteria</taxon>
        <taxon>Pseudomonadati</taxon>
        <taxon>Verrucomicrobiota</taxon>
        <taxon>Methylacidiphilae</taxon>
        <taxon>Methylacidiphilales</taxon>
        <taxon>Methylacidiphilaceae</taxon>
        <taxon>Methylacidiphilum (ex Ratnadevi et al. 2023)</taxon>
    </lineage>
</organism>
<dbReference type="PANTHER" id="PTHR46623">
    <property type="entry name" value="CARBOXYMETHYLENEBUTENOLIDASE-RELATED"/>
    <property type="match status" value="1"/>
</dbReference>
<gene>
    <name evidence="2" type="ordered locus">Minf_1062</name>
</gene>
<dbReference type="Proteomes" id="UP000009149">
    <property type="component" value="Chromosome"/>
</dbReference>
<evidence type="ECO:0000259" key="1">
    <source>
        <dbReference type="Pfam" id="PF01738"/>
    </source>
</evidence>
<dbReference type="PANTHER" id="PTHR46623:SF6">
    <property type="entry name" value="ALPHA_BETA-HYDROLASES SUPERFAMILY PROTEIN"/>
    <property type="match status" value="1"/>
</dbReference>
<name>B3DUW4_METI4</name>
<dbReference type="SUPFAM" id="SSF53474">
    <property type="entry name" value="alpha/beta-Hydrolases"/>
    <property type="match status" value="1"/>
</dbReference>
<dbReference type="AlphaFoldDB" id="B3DUW4"/>
<dbReference type="Pfam" id="PF01738">
    <property type="entry name" value="DLH"/>
    <property type="match status" value="1"/>
</dbReference>
<dbReference type="eggNOG" id="COG0412">
    <property type="taxonomic scope" value="Bacteria"/>
</dbReference>
<evidence type="ECO:0000313" key="2">
    <source>
        <dbReference type="EMBL" id="ACD83117.1"/>
    </source>
</evidence>
<protein>
    <submittedName>
        <fullName evidence="2">Dienelactone hydrolase or related enzyme</fullName>
    </submittedName>
</protein>
<dbReference type="GO" id="GO:0016787">
    <property type="term" value="F:hydrolase activity"/>
    <property type="evidence" value="ECO:0007669"/>
    <property type="project" value="UniProtKB-KW"/>
</dbReference>
<proteinExistence type="predicted"/>
<dbReference type="KEGG" id="min:Minf_1062"/>
<dbReference type="OrthoDB" id="9787933at2"/>
<dbReference type="EMBL" id="CP000975">
    <property type="protein sequence ID" value="ACD83117.1"/>
    <property type="molecule type" value="Genomic_DNA"/>
</dbReference>
<feature type="domain" description="Dienelactone hydrolase" evidence="1">
    <location>
        <begin position="57"/>
        <end position="269"/>
    </location>
</feature>
<dbReference type="Gene3D" id="3.40.50.1820">
    <property type="entry name" value="alpha/beta hydrolase"/>
    <property type="match status" value="1"/>
</dbReference>
<reference evidence="2 3" key="1">
    <citation type="journal article" date="2008" name="Biol. Direct">
        <title>Complete genome sequence of the extremely acidophilic methanotroph isolate V4, Methylacidiphilum infernorum, a representative of the bacterial phylum Verrucomicrobia.</title>
        <authorList>
            <person name="Hou S."/>
            <person name="Makarova K.S."/>
            <person name="Saw J.H."/>
            <person name="Senin P."/>
            <person name="Ly B.V."/>
            <person name="Zhou Z."/>
            <person name="Ren Y."/>
            <person name="Wang J."/>
            <person name="Galperin M.Y."/>
            <person name="Omelchenko M.V."/>
            <person name="Wolf Y.I."/>
            <person name="Yutin N."/>
            <person name="Koonin E.V."/>
            <person name="Stott M.B."/>
            <person name="Mountain B.W."/>
            <person name="Crowe M.A."/>
            <person name="Smirnova A.V."/>
            <person name="Dunfield P.F."/>
            <person name="Feng L."/>
            <person name="Wang L."/>
            <person name="Alam M."/>
        </authorList>
    </citation>
    <scope>NUCLEOTIDE SEQUENCE [LARGE SCALE GENOMIC DNA]</scope>
    <source>
        <strain evidence="3">Isolate V4</strain>
    </source>
</reference>
<evidence type="ECO:0000313" key="3">
    <source>
        <dbReference type="Proteomes" id="UP000009149"/>
    </source>
</evidence>
<dbReference type="InterPro" id="IPR002925">
    <property type="entry name" value="Dienelactn_hydro"/>
</dbReference>
<dbReference type="STRING" id="481448.Minf_1062"/>
<dbReference type="HOGENOM" id="CLU_054590_7_3_0"/>
<sequence length="278" mass="31577">MQKKKLWRLKKFEPMKKGWSTLCLFLYLICKSMGEQPVLPAIHSSWEKIKGRDGSFFEAYRSQPQEPKGGILLFMEAFGVNAHIQSVARRLAAQGYLVLAPDLYHRVRPRWEGKYDEFPLARQFLKTLTISGLQSDIYGCYEWLSTKGNFPSSRIGAVGFCLGGKVAFLAAESLPIAAAVCYYGGGIGELLNQAQQIRGGLLFFWGSQDPHIPLEERLKTATRLNKENKSFIQVEFSRATHGFFCEERESYNKDAAQLSWMITLAFLQDQLGLKKQED</sequence>
<accession>B3DUW4</accession>
<dbReference type="InterPro" id="IPR029058">
    <property type="entry name" value="AB_hydrolase_fold"/>
</dbReference>